<evidence type="ECO:0000313" key="1">
    <source>
        <dbReference type="EMBL" id="KAJ9064182.1"/>
    </source>
</evidence>
<protein>
    <submittedName>
        <fullName evidence="1">Uncharacterized protein</fullName>
    </submittedName>
</protein>
<gene>
    <name evidence="1" type="ORF">DSO57_1033057</name>
</gene>
<name>A0ACC2SPK0_9FUNG</name>
<keyword evidence="2" id="KW-1185">Reference proteome</keyword>
<evidence type="ECO:0000313" key="2">
    <source>
        <dbReference type="Proteomes" id="UP001165960"/>
    </source>
</evidence>
<dbReference type="EMBL" id="QTSX02004516">
    <property type="protein sequence ID" value="KAJ9064182.1"/>
    <property type="molecule type" value="Genomic_DNA"/>
</dbReference>
<sequence>MVPEPEFASKSKNPGVGKSSPPTSPAWWLGAGSIPTWGLEIVTFVTLTADCTAGRQAPGSRTPSHQLAENSAPSTVGPSTPAGWGNFQIGKPKKAISPNLNVGGNTAQIWNLPNLDGADRLPCKTLNAVIAEVEFGCMKVSEEAPKQCKTKINNPLLAKPLQSQSQKGISDNTKCLGFPVQCFALFMPHKDDSI</sequence>
<reference evidence="1" key="1">
    <citation type="submission" date="2022-04" db="EMBL/GenBank/DDBJ databases">
        <title>Genome of the entomopathogenic fungus Entomophthora muscae.</title>
        <authorList>
            <person name="Elya C."/>
            <person name="Lovett B.R."/>
            <person name="Lee E."/>
            <person name="Macias A.M."/>
            <person name="Hajek A.E."/>
            <person name="De Bivort B.L."/>
            <person name="Kasson M.T."/>
            <person name="De Fine Licht H.H."/>
            <person name="Stajich J.E."/>
        </authorList>
    </citation>
    <scope>NUCLEOTIDE SEQUENCE</scope>
    <source>
        <strain evidence="1">Berkeley</strain>
    </source>
</reference>
<organism evidence="1 2">
    <name type="scientific">Entomophthora muscae</name>
    <dbReference type="NCBI Taxonomy" id="34485"/>
    <lineage>
        <taxon>Eukaryota</taxon>
        <taxon>Fungi</taxon>
        <taxon>Fungi incertae sedis</taxon>
        <taxon>Zoopagomycota</taxon>
        <taxon>Entomophthoromycotina</taxon>
        <taxon>Entomophthoromycetes</taxon>
        <taxon>Entomophthorales</taxon>
        <taxon>Entomophthoraceae</taxon>
        <taxon>Entomophthora</taxon>
    </lineage>
</organism>
<comment type="caution">
    <text evidence="1">The sequence shown here is derived from an EMBL/GenBank/DDBJ whole genome shotgun (WGS) entry which is preliminary data.</text>
</comment>
<accession>A0ACC2SPK0</accession>
<proteinExistence type="predicted"/>
<dbReference type="Proteomes" id="UP001165960">
    <property type="component" value="Unassembled WGS sequence"/>
</dbReference>